<protein>
    <submittedName>
        <fullName evidence="7">TlpA disulfide reductase family protein</fullName>
    </submittedName>
</protein>
<dbReference type="CDD" id="cd02966">
    <property type="entry name" value="TlpA_like_family"/>
    <property type="match status" value="1"/>
</dbReference>
<evidence type="ECO:0000313" key="8">
    <source>
        <dbReference type="Proteomes" id="UP001500621"/>
    </source>
</evidence>
<sequence>MRRAGRGLLAALGASLVLSSCSSGIEEPDFNFPDQQADVEVDSPRLRELKAELGVEDCQPGAEPGVNDLPAVTVPCFGGGPDVDLSSLPGPFVLNLWAGWCGPCRDEMPVLEEFHQAYGEQVPVIGMNVRDPNSISAFEVVRETGVTYPLVTDPDDRTRAQGPFPATPPVPSLYFVAEDGTVSVELGGVDTVEELVGLVDEQLGVQL</sequence>
<evidence type="ECO:0000256" key="5">
    <source>
        <dbReference type="ARBA" id="ARBA00023284"/>
    </source>
</evidence>
<keyword evidence="3" id="KW-0735">Signal-anchor</keyword>
<dbReference type="Proteomes" id="UP001500621">
    <property type="component" value="Unassembled WGS sequence"/>
</dbReference>
<evidence type="ECO:0000256" key="1">
    <source>
        <dbReference type="ARBA" id="ARBA00004196"/>
    </source>
</evidence>
<dbReference type="PROSITE" id="PS51352">
    <property type="entry name" value="THIOREDOXIN_2"/>
    <property type="match status" value="1"/>
</dbReference>
<evidence type="ECO:0000313" key="7">
    <source>
        <dbReference type="EMBL" id="GAA4670993.1"/>
    </source>
</evidence>
<dbReference type="Gene3D" id="3.40.30.10">
    <property type="entry name" value="Glutaredoxin"/>
    <property type="match status" value="1"/>
</dbReference>
<evidence type="ECO:0000256" key="3">
    <source>
        <dbReference type="ARBA" id="ARBA00022968"/>
    </source>
</evidence>
<feature type="domain" description="Thioredoxin" evidence="6">
    <location>
        <begin position="21"/>
        <end position="204"/>
    </location>
</feature>
<dbReference type="PANTHER" id="PTHR42852">
    <property type="entry name" value="THIOL:DISULFIDE INTERCHANGE PROTEIN DSBE"/>
    <property type="match status" value="1"/>
</dbReference>
<dbReference type="PROSITE" id="PS00194">
    <property type="entry name" value="THIOREDOXIN_1"/>
    <property type="match status" value="1"/>
</dbReference>
<evidence type="ECO:0000256" key="2">
    <source>
        <dbReference type="ARBA" id="ARBA00022748"/>
    </source>
</evidence>
<dbReference type="InterPro" id="IPR036249">
    <property type="entry name" value="Thioredoxin-like_sf"/>
</dbReference>
<dbReference type="PANTHER" id="PTHR42852:SF6">
    <property type="entry name" value="THIOL:DISULFIDE INTERCHANGE PROTEIN DSBE"/>
    <property type="match status" value="1"/>
</dbReference>
<evidence type="ECO:0000256" key="4">
    <source>
        <dbReference type="ARBA" id="ARBA00023157"/>
    </source>
</evidence>
<organism evidence="7 8">
    <name type="scientific">Nocardioides nanhaiensis</name>
    <dbReference type="NCBI Taxonomy" id="1476871"/>
    <lineage>
        <taxon>Bacteria</taxon>
        <taxon>Bacillati</taxon>
        <taxon>Actinomycetota</taxon>
        <taxon>Actinomycetes</taxon>
        <taxon>Propionibacteriales</taxon>
        <taxon>Nocardioidaceae</taxon>
        <taxon>Nocardioides</taxon>
    </lineage>
</organism>
<dbReference type="PROSITE" id="PS51257">
    <property type="entry name" value="PROKAR_LIPOPROTEIN"/>
    <property type="match status" value="1"/>
</dbReference>
<keyword evidence="8" id="KW-1185">Reference proteome</keyword>
<dbReference type="InterPro" id="IPR013766">
    <property type="entry name" value="Thioredoxin_domain"/>
</dbReference>
<gene>
    <name evidence="7" type="ORF">GCM10023226_04510</name>
</gene>
<evidence type="ECO:0000259" key="6">
    <source>
        <dbReference type="PROSITE" id="PS51352"/>
    </source>
</evidence>
<reference evidence="8" key="1">
    <citation type="journal article" date="2019" name="Int. J. Syst. Evol. Microbiol.">
        <title>The Global Catalogue of Microorganisms (GCM) 10K type strain sequencing project: providing services to taxonomists for standard genome sequencing and annotation.</title>
        <authorList>
            <consortium name="The Broad Institute Genomics Platform"/>
            <consortium name="The Broad Institute Genome Sequencing Center for Infectious Disease"/>
            <person name="Wu L."/>
            <person name="Ma J."/>
        </authorList>
    </citation>
    <scope>NUCLEOTIDE SEQUENCE [LARGE SCALE GENOMIC DNA]</scope>
    <source>
        <strain evidence="8">JCM 18127</strain>
    </source>
</reference>
<comment type="caution">
    <text evidence="7">The sequence shown here is derived from an EMBL/GenBank/DDBJ whole genome shotgun (WGS) entry which is preliminary data.</text>
</comment>
<dbReference type="EMBL" id="BAABIM010000001">
    <property type="protein sequence ID" value="GAA4670993.1"/>
    <property type="molecule type" value="Genomic_DNA"/>
</dbReference>
<proteinExistence type="predicted"/>
<dbReference type="InterPro" id="IPR050553">
    <property type="entry name" value="Thioredoxin_ResA/DsbE_sf"/>
</dbReference>
<dbReference type="InterPro" id="IPR017937">
    <property type="entry name" value="Thioredoxin_CS"/>
</dbReference>
<accession>A0ABP8VUS6</accession>
<dbReference type="Pfam" id="PF00578">
    <property type="entry name" value="AhpC-TSA"/>
    <property type="match status" value="1"/>
</dbReference>
<keyword evidence="4" id="KW-1015">Disulfide bond</keyword>
<keyword evidence="5" id="KW-0676">Redox-active center</keyword>
<comment type="subcellular location">
    <subcellularLocation>
        <location evidence="1">Cell envelope</location>
    </subcellularLocation>
</comment>
<keyword evidence="3" id="KW-0812">Transmembrane</keyword>
<dbReference type="SUPFAM" id="SSF52833">
    <property type="entry name" value="Thioredoxin-like"/>
    <property type="match status" value="1"/>
</dbReference>
<keyword evidence="2" id="KW-0201">Cytochrome c-type biogenesis</keyword>
<name>A0ABP8VUS6_9ACTN</name>
<dbReference type="InterPro" id="IPR000866">
    <property type="entry name" value="AhpC/TSA"/>
</dbReference>
<dbReference type="RefSeq" id="WP_345262421.1">
    <property type="nucleotide sequence ID" value="NZ_BAABIM010000001.1"/>
</dbReference>